<evidence type="ECO:0000256" key="7">
    <source>
        <dbReference type="ARBA" id="ARBA00023002"/>
    </source>
</evidence>
<evidence type="ECO:0000256" key="11">
    <source>
        <dbReference type="ARBA" id="ARBA00067136"/>
    </source>
</evidence>
<organism evidence="12 13">
    <name type="scientific">Chitinophaga dinghuensis</name>
    <dbReference type="NCBI Taxonomy" id="1539050"/>
    <lineage>
        <taxon>Bacteria</taxon>
        <taxon>Pseudomonadati</taxon>
        <taxon>Bacteroidota</taxon>
        <taxon>Chitinophagia</taxon>
        <taxon>Chitinophagales</taxon>
        <taxon>Chitinophagaceae</taxon>
        <taxon>Chitinophaga</taxon>
    </lineage>
</organism>
<evidence type="ECO:0000256" key="6">
    <source>
        <dbReference type="ARBA" id="ARBA00022741"/>
    </source>
</evidence>
<dbReference type="GO" id="GO:0000166">
    <property type="term" value="F:nucleotide binding"/>
    <property type="evidence" value="ECO:0007669"/>
    <property type="project" value="UniProtKB-KW"/>
</dbReference>
<dbReference type="PANTHER" id="PTHR42747">
    <property type="entry name" value="NITRONATE MONOOXYGENASE-RELATED"/>
    <property type="match status" value="1"/>
</dbReference>
<reference evidence="12 13" key="1">
    <citation type="submission" date="2018-06" db="EMBL/GenBank/DDBJ databases">
        <title>Genomic Encyclopedia of Archaeal and Bacterial Type Strains, Phase II (KMG-II): from individual species to whole genera.</title>
        <authorList>
            <person name="Goeker M."/>
        </authorList>
    </citation>
    <scope>NUCLEOTIDE SEQUENCE [LARGE SCALE GENOMIC DNA]</scope>
    <source>
        <strain evidence="12 13">DSM 29821</strain>
    </source>
</reference>
<keyword evidence="8 12" id="KW-0503">Monooxygenase</keyword>
<evidence type="ECO:0000313" key="12">
    <source>
        <dbReference type="EMBL" id="RAJ79263.1"/>
    </source>
</evidence>
<dbReference type="SUPFAM" id="SSF51412">
    <property type="entry name" value="Inosine monophosphate dehydrogenase (IMPDH)"/>
    <property type="match status" value="1"/>
</dbReference>
<dbReference type="PANTHER" id="PTHR42747:SF3">
    <property type="entry name" value="NITRONATE MONOOXYGENASE-RELATED"/>
    <property type="match status" value="1"/>
</dbReference>
<protein>
    <recommendedName>
        <fullName evidence="11">Nitronate monooxygenase</fullName>
    </recommendedName>
    <alternativeName>
        <fullName evidence="9">Propionate 3-nitronate monooxygenase</fullName>
    </alternativeName>
</protein>
<evidence type="ECO:0000256" key="4">
    <source>
        <dbReference type="ARBA" id="ARBA00022630"/>
    </source>
</evidence>
<comment type="cofactor">
    <cofactor evidence="1">
        <name>FMN</name>
        <dbReference type="ChEBI" id="CHEBI:58210"/>
    </cofactor>
</comment>
<dbReference type="Proteomes" id="UP000249819">
    <property type="component" value="Unassembled WGS sequence"/>
</dbReference>
<dbReference type="GO" id="GO:0009636">
    <property type="term" value="P:response to toxic substance"/>
    <property type="evidence" value="ECO:0007669"/>
    <property type="project" value="UniProtKB-KW"/>
</dbReference>
<dbReference type="OrthoDB" id="9778912at2"/>
<evidence type="ECO:0000256" key="3">
    <source>
        <dbReference type="ARBA" id="ARBA00022575"/>
    </source>
</evidence>
<keyword evidence="7" id="KW-0560">Oxidoreductase</keyword>
<dbReference type="GO" id="GO:0018580">
    <property type="term" value="F:nitronate monooxygenase activity"/>
    <property type="evidence" value="ECO:0007669"/>
    <property type="project" value="InterPro"/>
</dbReference>
<dbReference type="Pfam" id="PF03060">
    <property type="entry name" value="NMO"/>
    <property type="match status" value="1"/>
</dbReference>
<comment type="catalytic activity">
    <reaction evidence="10">
        <text>3 propionate 3-nitronate + 3 O2 + H2O = 3 3-oxopropanoate + 2 nitrate + nitrite + H2O2 + 3 H(+)</text>
        <dbReference type="Rhea" id="RHEA:57332"/>
        <dbReference type="ChEBI" id="CHEBI:15377"/>
        <dbReference type="ChEBI" id="CHEBI:15378"/>
        <dbReference type="ChEBI" id="CHEBI:15379"/>
        <dbReference type="ChEBI" id="CHEBI:16240"/>
        <dbReference type="ChEBI" id="CHEBI:16301"/>
        <dbReference type="ChEBI" id="CHEBI:17632"/>
        <dbReference type="ChEBI" id="CHEBI:33190"/>
        <dbReference type="ChEBI" id="CHEBI:136067"/>
    </reaction>
</comment>
<evidence type="ECO:0000256" key="5">
    <source>
        <dbReference type="ARBA" id="ARBA00022643"/>
    </source>
</evidence>
<proteinExistence type="inferred from homology"/>
<evidence type="ECO:0000256" key="2">
    <source>
        <dbReference type="ARBA" id="ARBA00009881"/>
    </source>
</evidence>
<dbReference type="CDD" id="cd04730">
    <property type="entry name" value="NPD_like"/>
    <property type="match status" value="1"/>
</dbReference>
<dbReference type="InterPro" id="IPR013785">
    <property type="entry name" value="Aldolase_TIM"/>
</dbReference>
<dbReference type="AlphaFoldDB" id="A0A327VVE6"/>
<evidence type="ECO:0000256" key="8">
    <source>
        <dbReference type="ARBA" id="ARBA00023033"/>
    </source>
</evidence>
<name>A0A327VVE6_9BACT</name>
<sequence length="361" mass="38207">MQWNNKLTALLDISYPIIQAPMLGITTPEMVAAISNYGGLGSLPVGNIDPVNVRALIQQTKTLTSKPFAVNLFTYDIPIAPDNSSFDAMQAHLQTTYTRSGLGVPTVDLKTLELFSYKDILPILLEENIPIVSFTFGIPDTQSLDQLKARNVIMIGTATSLEEAVQLEQKGIHIIVAQGMEAGGHRGTFLPGAFPQIGTMALVPQIVDRVGVPVIAAGGIMDGRGVAAALMLGASGVQPGSAFLLTKESMASEAHKAAIAAATDTTTRYTRAFSGRWARGLSNTLIASVEESELSILPYPYQDALTQPARKASKALDNPSFVAMWAGQAAGMAKKGVNTTDVLKALVEGAEQLIPSLKGQS</sequence>
<dbReference type="FunFam" id="3.20.20.70:FF:000154">
    <property type="entry name" value="Probable nitronate monooxygenase"/>
    <property type="match status" value="1"/>
</dbReference>
<dbReference type="Gene3D" id="3.20.20.70">
    <property type="entry name" value="Aldolase class I"/>
    <property type="match status" value="1"/>
</dbReference>
<comment type="similarity">
    <text evidence="2">Belongs to the nitronate monooxygenase family. NMO class I subfamily.</text>
</comment>
<keyword evidence="3" id="KW-0216">Detoxification</keyword>
<evidence type="ECO:0000256" key="1">
    <source>
        <dbReference type="ARBA" id="ARBA00001917"/>
    </source>
</evidence>
<comment type="caution">
    <text evidence="12">The sequence shown here is derived from an EMBL/GenBank/DDBJ whole genome shotgun (WGS) entry which is preliminary data.</text>
</comment>
<evidence type="ECO:0000256" key="9">
    <source>
        <dbReference type="ARBA" id="ARBA00031155"/>
    </source>
</evidence>
<dbReference type="InterPro" id="IPR004136">
    <property type="entry name" value="NMO"/>
</dbReference>
<dbReference type="RefSeq" id="WP_111593720.1">
    <property type="nucleotide sequence ID" value="NZ_QLMA01000006.1"/>
</dbReference>
<evidence type="ECO:0000256" key="10">
    <source>
        <dbReference type="ARBA" id="ARBA00049401"/>
    </source>
</evidence>
<keyword evidence="13" id="KW-1185">Reference proteome</keyword>
<accession>A0A327VVE6</accession>
<gene>
    <name evidence="12" type="ORF">CLV59_106324</name>
</gene>
<keyword evidence="5" id="KW-0288">FMN</keyword>
<evidence type="ECO:0000313" key="13">
    <source>
        <dbReference type="Proteomes" id="UP000249819"/>
    </source>
</evidence>
<keyword evidence="6" id="KW-0547">Nucleotide-binding</keyword>
<keyword evidence="4" id="KW-0285">Flavoprotein</keyword>
<dbReference type="EMBL" id="QLMA01000006">
    <property type="protein sequence ID" value="RAJ79263.1"/>
    <property type="molecule type" value="Genomic_DNA"/>
</dbReference>